<dbReference type="AlphaFoldDB" id="A0AAU8TAP7"/>
<organism evidence="2 3">
    <name type="scientific">Paraburkholderia fungorum</name>
    <dbReference type="NCBI Taxonomy" id="134537"/>
    <lineage>
        <taxon>Bacteria</taxon>
        <taxon>Pseudomonadati</taxon>
        <taxon>Pseudomonadota</taxon>
        <taxon>Betaproteobacteria</taxon>
        <taxon>Burkholderiales</taxon>
        <taxon>Burkholderiaceae</taxon>
        <taxon>Paraburkholderia</taxon>
    </lineage>
</organism>
<dbReference type="KEGG" id="bfn:OI25_6407"/>
<dbReference type="EMBL" id="CP010027">
    <property type="protein sequence ID" value="AJZ63478.1"/>
    <property type="molecule type" value="Genomic_DNA"/>
</dbReference>
<name>A0AAU8TAP7_9BURK</name>
<evidence type="ECO:0000313" key="3">
    <source>
        <dbReference type="Proteomes" id="UP000032614"/>
    </source>
</evidence>
<dbReference type="GO" id="GO:0016020">
    <property type="term" value="C:membrane"/>
    <property type="evidence" value="ECO:0007669"/>
    <property type="project" value="InterPro"/>
</dbReference>
<dbReference type="RefSeq" id="WP_082094515.1">
    <property type="nucleotide sequence ID" value="NZ_JBOBCW010000006.1"/>
</dbReference>
<dbReference type="GO" id="GO:0015501">
    <property type="term" value="F:glutamate:sodium symporter activity"/>
    <property type="evidence" value="ECO:0007669"/>
    <property type="project" value="InterPro"/>
</dbReference>
<keyword evidence="1" id="KW-0812">Transmembrane</keyword>
<keyword evidence="1" id="KW-1133">Transmembrane helix</keyword>
<accession>A0AAU8TAP7</accession>
<keyword evidence="1" id="KW-0472">Membrane</keyword>
<dbReference type="GO" id="GO:0015813">
    <property type="term" value="P:L-glutamate transmembrane transport"/>
    <property type="evidence" value="ECO:0007669"/>
    <property type="project" value="InterPro"/>
</dbReference>
<feature type="transmembrane region" description="Helical" evidence="1">
    <location>
        <begin position="51"/>
        <end position="73"/>
    </location>
</feature>
<protein>
    <submittedName>
        <fullName evidence="2">Sodium/glutamate symporter family protein</fullName>
    </submittedName>
</protein>
<dbReference type="Proteomes" id="UP000032614">
    <property type="component" value="Chromosome 2"/>
</dbReference>
<sequence length="94" mass="9674">MLDQRRSGTLTPKVFPAPLPAFPQPGCSAPTIGLNANLASLKSGGPLLMRFPGLVIGLLVLQNSVGIALTYVLGIDPLYGLLVGSITPSRCSAT</sequence>
<dbReference type="Pfam" id="PF03616">
    <property type="entry name" value="Glt_symporter"/>
    <property type="match status" value="1"/>
</dbReference>
<reference evidence="2 3" key="1">
    <citation type="journal article" date="2015" name="Genome Announc.">
        <title>Complete genome sequences for 59 burkholderia isolates, both pathogenic and near neighbor.</title>
        <authorList>
            <person name="Johnson S.L."/>
            <person name="Bishop-Lilly K.A."/>
            <person name="Ladner J.T."/>
            <person name="Daligault H.E."/>
            <person name="Davenport K.W."/>
            <person name="Jaissle J."/>
            <person name="Frey K.G."/>
            <person name="Koroleva G.I."/>
            <person name="Bruce D.C."/>
            <person name="Coyne S.R."/>
            <person name="Broomall S.M."/>
            <person name="Li P.E."/>
            <person name="Teshima H."/>
            <person name="Gibbons H.S."/>
            <person name="Palacios G.F."/>
            <person name="Rosenzweig C.N."/>
            <person name="Redden C.L."/>
            <person name="Xu Y."/>
            <person name="Minogue T.D."/>
            <person name="Chain P.S."/>
        </authorList>
    </citation>
    <scope>NUCLEOTIDE SEQUENCE [LARGE SCALE GENOMIC DNA]</scope>
    <source>
        <strain evidence="2 3">ATCC BAA-463</strain>
    </source>
</reference>
<evidence type="ECO:0000313" key="2">
    <source>
        <dbReference type="EMBL" id="AJZ63478.1"/>
    </source>
</evidence>
<proteinExistence type="predicted"/>
<gene>
    <name evidence="2" type="ORF">OI25_6407</name>
</gene>
<evidence type="ECO:0000256" key="1">
    <source>
        <dbReference type="SAM" id="Phobius"/>
    </source>
</evidence>
<dbReference type="InterPro" id="IPR004445">
    <property type="entry name" value="GltS"/>
</dbReference>